<dbReference type="PROSITE" id="PS00202">
    <property type="entry name" value="RUBREDOXIN"/>
    <property type="match status" value="1"/>
</dbReference>
<evidence type="ECO:0000256" key="5">
    <source>
        <dbReference type="ARBA" id="ARBA00023004"/>
    </source>
</evidence>
<evidence type="ECO:0000256" key="2">
    <source>
        <dbReference type="ARBA" id="ARBA00022448"/>
    </source>
</evidence>
<keyword evidence="5 6" id="KW-0408">Iron</keyword>
<feature type="binding site" evidence="7">
    <location>
        <position position="9"/>
    </location>
    <ligand>
        <name>Fe cation</name>
        <dbReference type="ChEBI" id="CHEBI:24875"/>
    </ligand>
</feature>
<dbReference type="EMBL" id="JTHP01000001">
    <property type="protein sequence ID" value="KJD47468.1"/>
    <property type="molecule type" value="Genomic_DNA"/>
</dbReference>
<keyword evidence="3 6" id="KW-0479">Metal-binding</keyword>
<dbReference type="AlphaFoldDB" id="A0A0D7X8Y2"/>
<dbReference type="PATRIC" id="fig|159743.3.peg.113"/>
<sequence>MKKYVCQPCGYIYDPALGDPDEDVMPGTAFGDLPEDWVCPVCGEDQSHFAPIDDTE</sequence>
<dbReference type="NCBIfam" id="NF045768">
    <property type="entry name" value="RubredRD"/>
    <property type="match status" value="1"/>
</dbReference>
<reference evidence="9 10" key="1">
    <citation type="submission" date="2014-11" db="EMBL/GenBank/DDBJ databases">
        <title>Draft Genome Sequences of Paenibacillus polymyxa NRRL B-30509 and Paenibacillus terrae NRRL B-30644, Strains from a Poultry Environment that Produce Tridecaptin A and Paenicidins.</title>
        <authorList>
            <person name="van Belkum M.J."/>
            <person name="Lohans C.T."/>
            <person name="Vederas J.C."/>
        </authorList>
    </citation>
    <scope>NUCLEOTIDE SEQUENCE [LARGE SCALE GENOMIC DNA]</scope>
    <source>
        <strain evidence="9 10">NRRL B-30644</strain>
    </source>
</reference>
<keyword evidence="2 6" id="KW-0813">Transport</keyword>
<dbReference type="Gene3D" id="2.20.28.10">
    <property type="match status" value="1"/>
</dbReference>
<dbReference type="InterPro" id="IPR024935">
    <property type="entry name" value="Rubredoxin_dom"/>
</dbReference>
<protein>
    <recommendedName>
        <fullName evidence="6">Rubredoxin</fullName>
    </recommendedName>
</protein>
<dbReference type="InterPro" id="IPR018527">
    <property type="entry name" value="Rubredoxin_Fe_BS"/>
</dbReference>
<dbReference type="FunFam" id="2.20.28.10:FF:000001">
    <property type="entry name" value="Rubredoxin"/>
    <property type="match status" value="1"/>
</dbReference>
<keyword evidence="4 6" id="KW-0249">Electron transport</keyword>
<evidence type="ECO:0000259" key="8">
    <source>
        <dbReference type="PROSITE" id="PS50903"/>
    </source>
</evidence>
<dbReference type="InterPro" id="IPR024934">
    <property type="entry name" value="Rubredoxin-like_dom"/>
</dbReference>
<evidence type="ECO:0000256" key="7">
    <source>
        <dbReference type="PIRSR" id="PIRSR000071-1"/>
    </source>
</evidence>
<evidence type="ECO:0000256" key="4">
    <source>
        <dbReference type="ARBA" id="ARBA00022982"/>
    </source>
</evidence>
<evidence type="ECO:0000313" key="9">
    <source>
        <dbReference type="EMBL" id="KJD47468.1"/>
    </source>
</evidence>
<dbReference type="Proteomes" id="UP000032534">
    <property type="component" value="Unassembled WGS sequence"/>
</dbReference>
<dbReference type="OrthoDB" id="9805587at2"/>
<name>A0A0D7X8Y2_9BACL</name>
<feature type="binding site" evidence="7">
    <location>
        <position position="42"/>
    </location>
    <ligand>
        <name>Fe cation</name>
        <dbReference type="ChEBI" id="CHEBI:24875"/>
    </ligand>
</feature>
<dbReference type="GO" id="GO:0009055">
    <property type="term" value="F:electron transfer activity"/>
    <property type="evidence" value="ECO:0007669"/>
    <property type="project" value="InterPro"/>
</dbReference>
<dbReference type="PROSITE" id="PS50903">
    <property type="entry name" value="RUBREDOXIN_LIKE"/>
    <property type="match status" value="1"/>
</dbReference>
<proteinExistence type="inferred from homology"/>
<dbReference type="CDD" id="cd00730">
    <property type="entry name" value="rubredoxin"/>
    <property type="match status" value="1"/>
</dbReference>
<comment type="caution">
    <text evidence="9">The sequence shown here is derived from an EMBL/GenBank/DDBJ whole genome shotgun (WGS) entry which is preliminary data.</text>
</comment>
<dbReference type="PANTHER" id="PTHR47627:SF1">
    <property type="entry name" value="RUBREDOXIN-1-RELATED"/>
    <property type="match status" value="1"/>
</dbReference>
<dbReference type="RefSeq" id="WP_044644260.1">
    <property type="nucleotide sequence ID" value="NZ_JTHP01000001.1"/>
</dbReference>
<dbReference type="PRINTS" id="PR00163">
    <property type="entry name" value="RUBREDOXIN"/>
</dbReference>
<dbReference type="InterPro" id="IPR050526">
    <property type="entry name" value="Rubredoxin_ET"/>
</dbReference>
<organism evidence="9 10">
    <name type="scientific">Paenibacillus terrae</name>
    <dbReference type="NCBI Taxonomy" id="159743"/>
    <lineage>
        <taxon>Bacteria</taxon>
        <taxon>Bacillati</taxon>
        <taxon>Bacillota</taxon>
        <taxon>Bacilli</taxon>
        <taxon>Bacillales</taxon>
        <taxon>Paenibacillaceae</taxon>
        <taxon>Paenibacillus</taxon>
    </lineage>
</organism>
<accession>A0A0D7X8Y2</accession>
<dbReference type="InterPro" id="IPR024922">
    <property type="entry name" value="Rubredoxin"/>
</dbReference>
<feature type="binding site" evidence="7">
    <location>
        <position position="6"/>
    </location>
    <ligand>
        <name>Fe cation</name>
        <dbReference type="ChEBI" id="CHEBI:24875"/>
    </ligand>
</feature>
<dbReference type="Pfam" id="PF00301">
    <property type="entry name" value="Rubredoxin"/>
    <property type="match status" value="1"/>
</dbReference>
<dbReference type="PANTHER" id="PTHR47627">
    <property type="entry name" value="RUBREDOXIN"/>
    <property type="match status" value="1"/>
</dbReference>
<evidence type="ECO:0000256" key="6">
    <source>
        <dbReference type="PIRNR" id="PIRNR000071"/>
    </source>
</evidence>
<gene>
    <name evidence="9" type="ORF">QD47_00495</name>
</gene>
<evidence type="ECO:0000313" key="10">
    <source>
        <dbReference type="Proteomes" id="UP000032534"/>
    </source>
</evidence>
<dbReference type="GO" id="GO:0005506">
    <property type="term" value="F:iron ion binding"/>
    <property type="evidence" value="ECO:0007669"/>
    <property type="project" value="InterPro"/>
</dbReference>
<dbReference type="GO" id="GO:0043448">
    <property type="term" value="P:alkane catabolic process"/>
    <property type="evidence" value="ECO:0007669"/>
    <property type="project" value="TreeGrafter"/>
</dbReference>
<keyword evidence="10" id="KW-1185">Reference proteome</keyword>
<feature type="domain" description="Rubredoxin-like" evidence="8">
    <location>
        <begin position="1"/>
        <end position="52"/>
    </location>
</feature>
<feature type="binding site" evidence="7">
    <location>
        <position position="39"/>
    </location>
    <ligand>
        <name>Fe cation</name>
        <dbReference type="ChEBI" id="CHEBI:24875"/>
    </ligand>
</feature>
<comment type="cofactor">
    <cofactor evidence="6 7">
        <name>Fe(3+)</name>
        <dbReference type="ChEBI" id="CHEBI:29034"/>
    </cofactor>
    <text evidence="6 7">Binds 1 Fe(3+) ion per subunit.</text>
</comment>
<comment type="similarity">
    <text evidence="1 6">Belongs to the rubredoxin family.</text>
</comment>
<dbReference type="SUPFAM" id="SSF57802">
    <property type="entry name" value="Rubredoxin-like"/>
    <property type="match status" value="1"/>
</dbReference>
<evidence type="ECO:0000256" key="3">
    <source>
        <dbReference type="ARBA" id="ARBA00022723"/>
    </source>
</evidence>
<dbReference type="PIRSF" id="PIRSF000071">
    <property type="entry name" value="Rubredoxin"/>
    <property type="match status" value="1"/>
</dbReference>
<evidence type="ECO:0000256" key="1">
    <source>
        <dbReference type="ARBA" id="ARBA00005337"/>
    </source>
</evidence>